<dbReference type="Proteomes" id="UP000661607">
    <property type="component" value="Unassembled WGS sequence"/>
</dbReference>
<comment type="caution">
    <text evidence="2">The sequence shown here is derived from an EMBL/GenBank/DDBJ whole genome shotgun (WGS) entry which is preliminary data.</text>
</comment>
<dbReference type="RefSeq" id="WP_192778850.1">
    <property type="nucleotide sequence ID" value="NZ_BAAASY010000008.1"/>
</dbReference>
<evidence type="ECO:0000313" key="3">
    <source>
        <dbReference type="Proteomes" id="UP000661607"/>
    </source>
</evidence>
<evidence type="ECO:0000313" key="2">
    <source>
        <dbReference type="EMBL" id="MBE1564478.1"/>
    </source>
</evidence>
<dbReference type="EMBL" id="JADBEF010000001">
    <property type="protein sequence ID" value="MBE1564478.1"/>
    <property type="molecule type" value="Genomic_DNA"/>
</dbReference>
<protein>
    <submittedName>
        <fullName evidence="2">Uncharacterized protein YukE</fullName>
    </submittedName>
</protein>
<keyword evidence="3" id="KW-1185">Reference proteome</keyword>
<accession>A0ABR9KSB9</accession>
<reference evidence="2 3" key="1">
    <citation type="submission" date="2020-10" db="EMBL/GenBank/DDBJ databases">
        <title>Sequencing the genomes of 1000 actinobacteria strains.</title>
        <authorList>
            <person name="Klenk H.-P."/>
        </authorList>
    </citation>
    <scope>NUCLEOTIDE SEQUENCE [LARGE SCALE GENOMIC DNA]</scope>
    <source>
        <strain evidence="2 3">DSM 43748</strain>
    </source>
</reference>
<name>A0ABR9KSB9_9ACTN</name>
<sequence length="192" mass="19997">MPTQVSGIFVGNFFITTGPPTAERPAARPPTEPAAAQAKATAHTAWLRGRLAADASRAHQLAAELAAALATIPTAVDGEGQAAETEPPTGWENELGELAHRLTRLATSISAAAREHQAVAADWRHAARTAGIRRSPATTAVGDETPTGAASTSDAEAPGDLVEELPPGLRRDRRVPLAHRWPVAPVPGVQRT</sequence>
<evidence type="ECO:0000256" key="1">
    <source>
        <dbReference type="SAM" id="MobiDB-lite"/>
    </source>
</evidence>
<feature type="region of interest" description="Disordered" evidence="1">
    <location>
        <begin position="17"/>
        <end position="40"/>
    </location>
</feature>
<organism evidence="2 3">
    <name type="scientific">Nonomuraea africana</name>
    <dbReference type="NCBI Taxonomy" id="46171"/>
    <lineage>
        <taxon>Bacteria</taxon>
        <taxon>Bacillati</taxon>
        <taxon>Actinomycetota</taxon>
        <taxon>Actinomycetes</taxon>
        <taxon>Streptosporangiales</taxon>
        <taxon>Streptosporangiaceae</taxon>
        <taxon>Nonomuraea</taxon>
    </lineage>
</organism>
<proteinExistence type="predicted"/>
<feature type="region of interest" description="Disordered" evidence="1">
    <location>
        <begin position="130"/>
        <end position="192"/>
    </location>
</feature>
<gene>
    <name evidence="2" type="ORF">H4W81_007257</name>
</gene>